<evidence type="ECO:0000256" key="1">
    <source>
        <dbReference type="SAM" id="MobiDB-lite"/>
    </source>
</evidence>
<proteinExistence type="predicted"/>
<reference evidence="3" key="1">
    <citation type="submission" date="2021-01" db="EMBL/GenBank/DDBJ databases">
        <authorList>
            <person name="Corre E."/>
            <person name="Pelletier E."/>
            <person name="Niang G."/>
            <person name="Scheremetjew M."/>
            <person name="Finn R."/>
            <person name="Kale V."/>
            <person name="Holt S."/>
            <person name="Cochrane G."/>
            <person name="Meng A."/>
            <person name="Brown T."/>
            <person name="Cohen L."/>
        </authorList>
    </citation>
    <scope>NUCLEOTIDE SEQUENCE</scope>
    <source>
        <strain evidence="3">CCMP3107</strain>
    </source>
</reference>
<feature type="compositionally biased region" description="Basic and acidic residues" evidence="1">
    <location>
        <begin position="332"/>
        <end position="347"/>
    </location>
</feature>
<name>A0A7S3UUL0_HETAK</name>
<dbReference type="InterPro" id="IPR021067">
    <property type="entry name" value="Glycosyltransferase"/>
</dbReference>
<accession>A0A7S3UUL0</accession>
<dbReference type="EMBL" id="HBIU01005147">
    <property type="protein sequence ID" value="CAE0623289.1"/>
    <property type="molecule type" value="Transcribed_RNA"/>
</dbReference>
<dbReference type="PANTHER" id="PTHR34496:SF6">
    <property type="entry name" value="GLYCOSYLTRANSFERASE 2-LIKE DOMAIN-CONTAINING PROTEIN"/>
    <property type="match status" value="1"/>
</dbReference>
<dbReference type="Pfam" id="PF11397">
    <property type="entry name" value="GlcNAc"/>
    <property type="match status" value="1"/>
</dbReference>
<organism evidence="3">
    <name type="scientific">Heterosigma akashiwo</name>
    <name type="common">Chromophytic alga</name>
    <name type="synonym">Heterosigma carterae</name>
    <dbReference type="NCBI Taxonomy" id="2829"/>
    <lineage>
        <taxon>Eukaryota</taxon>
        <taxon>Sar</taxon>
        <taxon>Stramenopiles</taxon>
        <taxon>Ochrophyta</taxon>
        <taxon>Raphidophyceae</taxon>
        <taxon>Chattonellales</taxon>
        <taxon>Chattonellaceae</taxon>
        <taxon>Heterosigma</taxon>
    </lineage>
</organism>
<feature type="region of interest" description="Disordered" evidence="1">
    <location>
        <begin position="320"/>
        <end position="356"/>
    </location>
</feature>
<evidence type="ECO:0000313" key="3">
    <source>
        <dbReference type="EMBL" id="CAE0623289.1"/>
    </source>
</evidence>
<evidence type="ECO:0000256" key="2">
    <source>
        <dbReference type="SAM" id="Phobius"/>
    </source>
</evidence>
<protein>
    <submittedName>
        <fullName evidence="3">Uncharacterized protein</fullName>
    </submittedName>
</protein>
<keyword evidence="2" id="KW-0812">Transmembrane</keyword>
<dbReference type="PANTHER" id="PTHR34496">
    <property type="entry name" value="GLCNAC TRANSFERASE-RELATED"/>
    <property type="match status" value="1"/>
</dbReference>
<keyword evidence="2" id="KW-1133">Transmembrane helix</keyword>
<feature type="transmembrane region" description="Helical" evidence="2">
    <location>
        <begin position="284"/>
        <end position="302"/>
    </location>
</feature>
<keyword evidence="2" id="KW-0472">Membrane</keyword>
<gene>
    <name evidence="3" type="ORF">HAKA00212_LOCUS1955</name>
</gene>
<sequence>MDQNVNGVWETAHLCELIFSGKMPRNEQAKACRTLSEPKLTTVWAAGLSFLKCHGERLTPYDPNLPGIFDGEEYTKGIRLFTHGYDMYTPHRSYVYHDYSHAKTDGRAHTWSRKTVKASQERIMTLLEMNEGDKSAEAKAKLGKYGLGPKRTIDQYINFTGVDIRNRKSFANACGNVAWVPFQEKETDEAVQDNIRRGNLQNPNLWRNPDSVNQGTLSHKLENQRIQQQGPIEAARIEAANVKHSLQDLQLERENQDSAGTDENRLYISKLEVQLSDSKNTKEILAISIFALLVLFIVLLYFNNKKDFLKNQTAKRRLRNQINGSSRLGGGETHREEADANHHDYHIMKNGSQRHRTRRIKGGLLTGTSQDAKGVASTPESQITKLV</sequence>
<dbReference type="AlphaFoldDB" id="A0A7S3UUL0"/>